<feature type="signal peptide" evidence="2">
    <location>
        <begin position="1"/>
        <end position="41"/>
    </location>
</feature>
<accession>A0ABT0UZF5</accession>
<dbReference type="EMBL" id="JAMQAW010000091">
    <property type="protein sequence ID" value="MCM2393826.1"/>
    <property type="molecule type" value="Genomic_DNA"/>
</dbReference>
<sequence>MTAVSGGWWLRRSGRWLLRFLMRGFASLAAMSGVLPASSFAAASQEWLAEDGAAPRSDGVTEPGSELVPLDGPPSAHPERLVVGVPLSPGERALWAQLEGRGRLS</sequence>
<dbReference type="Pfam" id="PF19534">
    <property type="entry name" value="DUF6059"/>
    <property type="match status" value="1"/>
</dbReference>
<keyword evidence="4" id="KW-1185">Reference proteome</keyword>
<dbReference type="Proteomes" id="UP001431429">
    <property type="component" value="Unassembled WGS sequence"/>
</dbReference>
<organism evidence="3 4">
    <name type="scientific">Streptomyces albipurpureus</name>
    <dbReference type="NCBI Taxonomy" id="2897419"/>
    <lineage>
        <taxon>Bacteria</taxon>
        <taxon>Bacillati</taxon>
        <taxon>Actinomycetota</taxon>
        <taxon>Actinomycetes</taxon>
        <taxon>Kitasatosporales</taxon>
        <taxon>Streptomycetaceae</taxon>
        <taxon>Streptomyces</taxon>
    </lineage>
</organism>
<feature type="region of interest" description="Disordered" evidence="1">
    <location>
        <begin position="51"/>
        <end position="82"/>
    </location>
</feature>
<name>A0ABT0UZF5_9ACTN</name>
<dbReference type="InterPro" id="IPR045701">
    <property type="entry name" value="DUF6059"/>
</dbReference>
<feature type="chain" id="PRO_5046546188" evidence="2">
    <location>
        <begin position="42"/>
        <end position="105"/>
    </location>
</feature>
<reference evidence="3" key="1">
    <citation type="submission" date="2022-06" db="EMBL/GenBank/DDBJ databases">
        <title>Genome public.</title>
        <authorList>
            <person name="Sun Q."/>
        </authorList>
    </citation>
    <scope>NUCLEOTIDE SEQUENCE</scope>
    <source>
        <strain evidence="3">CWNU-1</strain>
    </source>
</reference>
<evidence type="ECO:0000313" key="3">
    <source>
        <dbReference type="EMBL" id="MCM2393826.1"/>
    </source>
</evidence>
<evidence type="ECO:0000256" key="2">
    <source>
        <dbReference type="SAM" id="SignalP"/>
    </source>
</evidence>
<evidence type="ECO:0000313" key="4">
    <source>
        <dbReference type="Proteomes" id="UP001431429"/>
    </source>
</evidence>
<comment type="caution">
    <text evidence="3">The sequence shown here is derived from an EMBL/GenBank/DDBJ whole genome shotgun (WGS) entry which is preliminary data.</text>
</comment>
<protein>
    <submittedName>
        <fullName evidence="3">Uncharacterized protein</fullName>
    </submittedName>
</protein>
<evidence type="ECO:0000256" key="1">
    <source>
        <dbReference type="SAM" id="MobiDB-lite"/>
    </source>
</evidence>
<keyword evidence="2" id="KW-0732">Signal</keyword>
<dbReference type="RefSeq" id="WP_250924121.1">
    <property type="nucleotide sequence ID" value="NZ_JAMQAW010000091.1"/>
</dbReference>
<gene>
    <name evidence="3" type="ORF">NBG84_37110</name>
</gene>
<proteinExistence type="predicted"/>